<organism evidence="1 2">
    <name type="scientific">Pristionchus mayeri</name>
    <dbReference type="NCBI Taxonomy" id="1317129"/>
    <lineage>
        <taxon>Eukaryota</taxon>
        <taxon>Metazoa</taxon>
        <taxon>Ecdysozoa</taxon>
        <taxon>Nematoda</taxon>
        <taxon>Chromadorea</taxon>
        <taxon>Rhabditida</taxon>
        <taxon>Rhabditina</taxon>
        <taxon>Diplogasteromorpha</taxon>
        <taxon>Diplogasteroidea</taxon>
        <taxon>Neodiplogasteridae</taxon>
        <taxon>Pristionchus</taxon>
    </lineage>
</organism>
<evidence type="ECO:0000313" key="2">
    <source>
        <dbReference type="Proteomes" id="UP001328107"/>
    </source>
</evidence>
<dbReference type="EMBL" id="BTRK01000005">
    <property type="protein sequence ID" value="GMR51425.1"/>
    <property type="molecule type" value="Genomic_DNA"/>
</dbReference>
<dbReference type="AlphaFoldDB" id="A0AAN5CVU1"/>
<dbReference type="Proteomes" id="UP001328107">
    <property type="component" value="Unassembled WGS sequence"/>
</dbReference>
<keyword evidence="2" id="KW-1185">Reference proteome</keyword>
<protein>
    <submittedName>
        <fullName evidence="1">Uncharacterized protein</fullName>
    </submittedName>
</protein>
<proteinExistence type="predicted"/>
<evidence type="ECO:0000313" key="1">
    <source>
        <dbReference type="EMBL" id="GMR51425.1"/>
    </source>
</evidence>
<feature type="non-terminal residue" evidence="1">
    <location>
        <position position="304"/>
    </location>
</feature>
<accession>A0AAN5CVU1</accession>
<comment type="caution">
    <text evidence="1">The sequence shown here is derived from an EMBL/GenBank/DDBJ whole genome shotgun (WGS) entry which is preliminary data.</text>
</comment>
<reference evidence="2" key="1">
    <citation type="submission" date="2022-10" db="EMBL/GenBank/DDBJ databases">
        <title>Genome assembly of Pristionchus species.</title>
        <authorList>
            <person name="Yoshida K."/>
            <person name="Sommer R.J."/>
        </authorList>
    </citation>
    <scope>NUCLEOTIDE SEQUENCE [LARGE SCALE GENOMIC DNA]</scope>
    <source>
        <strain evidence="2">RS5460</strain>
    </source>
</reference>
<gene>
    <name evidence="1" type="ORF">PMAYCL1PPCAC_21620</name>
</gene>
<name>A0AAN5CVU1_9BILA</name>
<sequence>MTSSLQFSKLLSSSLTSSVAMVEFHSSKLLDEQDLKQSVALPANYCDVGCRIYSSVPESSAEIAKNVIVRTYSHGPFSLYDISTMTDGIQKGYFEVEVRNDRLDVLNSNPNYATAPLALWIVREDAGGYNEGIVYEAANLRTAPASIGMVTVISAEPFTIRTKTEGNMKMIATLSGFDAITADSCVNVVEQTTAQSYADIQVAVQSPLLTLYYDDNDNRATMIALSADVGKTLDFSGVSFAASPGFIGCAGGKTFRSSLYESTTTFMYSDVNRLFDVAITSVLNTDENFPVIIKDLTNNTEYWL</sequence>